<feature type="transmembrane region" description="Helical" evidence="2">
    <location>
        <begin position="425"/>
        <end position="447"/>
    </location>
</feature>
<dbReference type="SMART" id="SM01042">
    <property type="entry name" value="Brr6_like_C_C"/>
    <property type="match status" value="1"/>
</dbReference>
<keyword evidence="2" id="KW-0472">Membrane</keyword>
<dbReference type="GO" id="GO:0006998">
    <property type="term" value="P:nuclear envelope organization"/>
    <property type="evidence" value="ECO:0007669"/>
    <property type="project" value="InterPro"/>
</dbReference>
<feature type="region of interest" description="Disordered" evidence="1">
    <location>
        <begin position="458"/>
        <end position="514"/>
    </location>
</feature>
<dbReference type="PANTHER" id="PTHR28136:SF1">
    <property type="entry name" value="NUCLEUS EXPORT PROTEIN BRL1"/>
    <property type="match status" value="1"/>
</dbReference>
<dbReference type="Pfam" id="PF10104">
    <property type="entry name" value="Brr6_like_C_C"/>
    <property type="match status" value="1"/>
</dbReference>
<dbReference type="EMBL" id="MU003771">
    <property type="protein sequence ID" value="KAF2724570.1"/>
    <property type="molecule type" value="Genomic_DNA"/>
</dbReference>
<proteinExistence type="predicted"/>
<dbReference type="AlphaFoldDB" id="A0A9P4QEW1"/>
<reference evidence="4" key="1">
    <citation type="journal article" date="2020" name="Stud. Mycol.">
        <title>101 Dothideomycetes genomes: a test case for predicting lifestyles and emergence of pathogens.</title>
        <authorList>
            <person name="Haridas S."/>
            <person name="Albert R."/>
            <person name="Binder M."/>
            <person name="Bloem J."/>
            <person name="Labutti K."/>
            <person name="Salamov A."/>
            <person name="Andreopoulos B."/>
            <person name="Baker S."/>
            <person name="Barry K."/>
            <person name="Bills G."/>
            <person name="Bluhm B."/>
            <person name="Cannon C."/>
            <person name="Castanera R."/>
            <person name="Culley D."/>
            <person name="Daum C."/>
            <person name="Ezra D."/>
            <person name="Gonzalez J."/>
            <person name="Henrissat B."/>
            <person name="Kuo A."/>
            <person name="Liang C."/>
            <person name="Lipzen A."/>
            <person name="Lutzoni F."/>
            <person name="Magnuson J."/>
            <person name="Mondo S."/>
            <person name="Nolan M."/>
            <person name="Ohm R."/>
            <person name="Pangilinan J."/>
            <person name="Park H.-J."/>
            <person name="Ramirez L."/>
            <person name="Alfaro M."/>
            <person name="Sun H."/>
            <person name="Tritt A."/>
            <person name="Yoshinaga Y."/>
            <person name="Zwiers L.-H."/>
            <person name="Turgeon B."/>
            <person name="Goodwin S."/>
            <person name="Spatafora J."/>
            <person name="Crous P."/>
            <person name="Grigoriev I."/>
        </authorList>
    </citation>
    <scope>NUCLEOTIDE SEQUENCE</scope>
    <source>
        <strain evidence="4">CBS 116435</strain>
    </source>
</reference>
<dbReference type="OrthoDB" id="5961at2759"/>
<feature type="compositionally biased region" description="Polar residues" evidence="1">
    <location>
        <begin position="272"/>
        <end position="286"/>
    </location>
</feature>
<gene>
    <name evidence="4" type="ORF">K431DRAFT_281999</name>
</gene>
<dbReference type="PANTHER" id="PTHR28136">
    <property type="entry name" value="NUCLEUS EXPORT PROTEIN BRR6"/>
    <property type="match status" value="1"/>
</dbReference>
<keyword evidence="5" id="KW-1185">Reference proteome</keyword>
<accession>A0A9P4QEW1</accession>
<feature type="compositionally biased region" description="Polar residues" evidence="1">
    <location>
        <begin position="69"/>
        <end position="97"/>
    </location>
</feature>
<dbReference type="Proteomes" id="UP000799441">
    <property type="component" value="Unassembled WGS sequence"/>
</dbReference>
<feature type="region of interest" description="Disordered" evidence="1">
    <location>
        <begin position="1"/>
        <end position="292"/>
    </location>
</feature>
<dbReference type="InterPro" id="IPR040202">
    <property type="entry name" value="Brl1/Brr6"/>
</dbReference>
<feature type="compositionally biased region" description="Basic and acidic residues" evidence="1">
    <location>
        <begin position="164"/>
        <end position="179"/>
    </location>
</feature>
<evidence type="ECO:0000259" key="3">
    <source>
        <dbReference type="SMART" id="SM01042"/>
    </source>
</evidence>
<evidence type="ECO:0000256" key="1">
    <source>
        <dbReference type="SAM" id="MobiDB-lite"/>
    </source>
</evidence>
<feature type="domain" description="Brl1/Brr6" evidence="3">
    <location>
        <begin position="316"/>
        <end position="448"/>
    </location>
</feature>
<evidence type="ECO:0000313" key="4">
    <source>
        <dbReference type="EMBL" id="KAF2724570.1"/>
    </source>
</evidence>
<protein>
    <recommendedName>
        <fullName evidence="3">Brl1/Brr6 domain-containing protein</fullName>
    </recommendedName>
</protein>
<feature type="transmembrane region" description="Helical" evidence="2">
    <location>
        <begin position="318"/>
        <end position="340"/>
    </location>
</feature>
<dbReference type="GO" id="GO:0031965">
    <property type="term" value="C:nuclear membrane"/>
    <property type="evidence" value="ECO:0007669"/>
    <property type="project" value="InterPro"/>
</dbReference>
<evidence type="ECO:0000313" key="5">
    <source>
        <dbReference type="Proteomes" id="UP000799441"/>
    </source>
</evidence>
<comment type="caution">
    <text evidence="4">The sequence shown here is derived from an EMBL/GenBank/DDBJ whole genome shotgun (WGS) entry which is preliminary data.</text>
</comment>
<feature type="compositionally biased region" description="Low complexity" evidence="1">
    <location>
        <begin position="47"/>
        <end position="58"/>
    </location>
</feature>
<keyword evidence="2" id="KW-1133">Transmembrane helix</keyword>
<sequence>MSRRTHESPMDFEYSNGTGPLDLRSPFAQLSQNSQRRIPGSVGGIMAKKSALSSSTSSDRMDVDEAIGGSNSTNYAGTPMKQPSQRTPVFTRTQSTPAAKPLPPVPAFNSLFSTPRRGADNYDDSSAGETPRSPERGDDSEAPTPDTHFNSALDKMDNMSFKALQKDHSPAKGRDRERPTSSSSRAGRRDSIWMLVKKSLYSPGGRESSRGSHDLHQVKDHRIRKQRSRDGHSRSIARTRRHSMSDSELGDESELQVATPPRTRSSPRKGSRQLSPQKHDTTSTPSLPFPGDESRPHWISTLFTFISSHPTVPHILSFYAQLFFNLFLLAGCAWIMYCGYSAVRSDIDREASGERDIIIGKMIQCEKEWKSNLCDGPRGPAMEQLCLTFEQCFSQNPDKVARARVSATVFARIFNAFIEPISYKAMIFTFGIVFGCFAVSNFAFGVFRDRNLSHGGNGNQLQPAYWQPPPTPQRTFSGEGQQGWYGPGTPWHQPMPGLEPAPSGGYSQIEGRGSPVRRLVYN</sequence>
<evidence type="ECO:0000256" key="2">
    <source>
        <dbReference type="SAM" id="Phobius"/>
    </source>
</evidence>
<dbReference type="InterPro" id="IPR018767">
    <property type="entry name" value="Brl1/Brr6_dom"/>
</dbReference>
<organism evidence="4 5">
    <name type="scientific">Polychaeton citri CBS 116435</name>
    <dbReference type="NCBI Taxonomy" id="1314669"/>
    <lineage>
        <taxon>Eukaryota</taxon>
        <taxon>Fungi</taxon>
        <taxon>Dikarya</taxon>
        <taxon>Ascomycota</taxon>
        <taxon>Pezizomycotina</taxon>
        <taxon>Dothideomycetes</taxon>
        <taxon>Dothideomycetidae</taxon>
        <taxon>Capnodiales</taxon>
        <taxon>Capnodiaceae</taxon>
        <taxon>Polychaeton</taxon>
    </lineage>
</organism>
<keyword evidence="2" id="KW-0812">Transmembrane</keyword>
<feature type="compositionally biased region" description="Basic and acidic residues" evidence="1">
    <location>
        <begin position="207"/>
        <end position="220"/>
    </location>
</feature>
<name>A0A9P4QEW1_9PEZI</name>
<dbReference type="GO" id="GO:0055088">
    <property type="term" value="P:lipid homeostasis"/>
    <property type="evidence" value="ECO:0007669"/>
    <property type="project" value="InterPro"/>
</dbReference>